<evidence type="ECO:0000313" key="1">
    <source>
        <dbReference type="EMBL" id="RGE41849.1"/>
    </source>
</evidence>
<proteinExistence type="predicted"/>
<evidence type="ECO:0000313" key="2">
    <source>
        <dbReference type="Proteomes" id="UP000261948"/>
    </source>
</evidence>
<sequence>MVIARTAATAAIAEAAMGVKNECAANMTAGILARMKNPVLNRCDEIFGHFVKILKYFLTK</sequence>
<organism evidence="1 2">
    <name type="scientific">Comamonas testosteroni</name>
    <name type="common">Pseudomonas testosteroni</name>
    <dbReference type="NCBI Taxonomy" id="285"/>
    <lineage>
        <taxon>Bacteria</taxon>
        <taxon>Pseudomonadati</taxon>
        <taxon>Pseudomonadota</taxon>
        <taxon>Betaproteobacteria</taxon>
        <taxon>Burkholderiales</taxon>
        <taxon>Comamonadaceae</taxon>
        <taxon>Comamonas</taxon>
    </lineage>
</organism>
<accession>A0A373FEL7</accession>
<gene>
    <name evidence="1" type="ORF">DZC30_17865</name>
</gene>
<protein>
    <submittedName>
        <fullName evidence="1">Uncharacterized protein</fullName>
    </submittedName>
</protein>
<keyword evidence="2" id="KW-1185">Reference proteome</keyword>
<dbReference type="Proteomes" id="UP000261948">
    <property type="component" value="Unassembled WGS sequence"/>
</dbReference>
<reference evidence="1 2" key="1">
    <citation type="submission" date="2018-08" db="EMBL/GenBank/DDBJ databases">
        <title>Comamonas testosteroni strain SWCO2.</title>
        <authorList>
            <person name="Jiang N."/>
            <person name="Zhang X.Z."/>
        </authorList>
    </citation>
    <scope>NUCLEOTIDE SEQUENCE [LARGE SCALE GENOMIC DNA]</scope>
    <source>
        <strain evidence="1 2">SWCO2</strain>
    </source>
</reference>
<comment type="caution">
    <text evidence="1">The sequence shown here is derived from an EMBL/GenBank/DDBJ whole genome shotgun (WGS) entry which is preliminary data.</text>
</comment>
<name>A0A373FEL7_COMTE</name>
<dbReference type="EMBL" id="QURR01000026">
    <property type="protein sequence ID" value="RGE41849.1"/>
    <property type="molecule type" value="Genomic_DNA"/>
</dbReference>
<dbReference type="AlphaFoldDB" id="A0A373FEL7"/>